<keyword evidence="7" id="KW-1185">Reference proteome</keyword>
<dbReference type="GO" id="GO:0005737">
    <property type="term" value="C:cytoplasm"/>
    <property type="evidence" value="ECO:0007669"/>
    <property type="project" value="UniProtKB-SubCell"/>
</dbReference>
<dbReference type="PANTHER" id="PTHR33603">
    <property type="entry name" value="METHYLTRANSFERASE"/>
    <property type="match status" value="1"/>
</dbReference>
<accession>A0A4R2E440</accession>
<keyword evidence="2 5" id="KW-0808">Transferase</keyword>
<dbReference type="RefSeq" id="WP_131840501.1">
    <property type="nucleotide sequence ID" value="NZ_SLWB01000020.1"/>
</dbReference>
<dbReference type="EMBL" id="SLWB01000020">
    <property type="protein sequence ID" value="TCN62127.1"/>
    <property type="molecule type" value="Genomic_DNA"/>
</dbReference>
<comment type="catalytic activity">
    <reaction evidence="5">
        <text>pseudouridine(1915) in 23S rRNA + S-adenosyl-L-methionine = N(3)-methylpseudouridine(1915) in 23S rRNA + S-adenosyl-L-homocysteine + H(+)</text>
        <dbReference type="Rhea" id="RHEA:42752"/>
        <dbReference type="Rhea" id="RHEA-COMP:10221"/>
        <dbReference type="Rhea" id="RHEA-COMP:10222"/>
        <dbReference type="ChEBI" id="CHEBI:15378"/>
        <dbReference type="ChEBI" id="CHEBI:57856"/>
        <dbReference type="ChEBI" id="CHEBI:59789"/>
        <dbReference type="ChEBI" id="CHEBI:65314"/>
        <dbReference type="ChEBI" id="CHEBI:74486"/>
        <dbReference type="EC" id="2.1.1.177"/>
    </reaction>
</comment>
<comment type="function">
    <text evidence="5">Specifically methylates the pseudouridine at position 1915 (m3Psi1915) in 23S rRNA.</text>
</comment>
<dbReference type="EC" id="2.1.1.177" evidence="5"/>
<comment type="caution">
    <text evidence="6">The sequence shown here is derived from an EMBL/GenBank/DDBJ whole genome shotgun (WGS) entry which is preliminary data.</text>
</comment>
<dbReference type="OrthoDB" id="9806643at2"/>
<sequence>MKIDLVLVGKSDQKYLQEGIDIYLKRLKHYCQFEMKVIPDLKSTKSLSEEQQKEKEGELIMNQIKDSDFVILLDERGESLSSVDFAQLIEKRQVAGTRKISFVIGGPYGFSKEAYAKANAKLSLSAMTFSHQMVRLLFIEQLYRAFTIINGEPYHHK</sequence>
<feature type="binding site" evidence="5">
    <location>
        <position position="105"/>
    </location>
    <ligand>
        <name>S-adenosyl-L-methionine</name>
        <dbReference type="ChEBI" id="CHEBI:59789"/>
    </ligand>
</feature>
<evidence type="ECO:0000256" key="2">
    <source>
        <dbReference type="ARBA" id="ARBA00022679"/>
    </source>
</evidence>
<evidence type="ECO:0000256" key="3">
    <source>
        <dbReference type="ARBA" id="ARBA00022691"/>
    </source>
</evidence>
<dbReference type="NCBIfam" id="NF000990">
    <property type="entry name" value="PRK00103.2-4"/>
    <property type="match status" value="1"/>
</dbReference>
<dbReference type="GO" id="GO:0070038">
    <property type="term" value="F:rRNA (pseudouridine-N3-)-methyltransferase activity"/>
    <property type="evidence" value="ECO:0007669"/>
    <property type="project" value="UniProtKB-UniRule"/>
</dbReference>
<dbReference type="PANTHER" id="PTHR33603:SF1">
    <property type="entry name" value="RIBOSOMAL RNA LARGE SUBUNIT METHYLTRANSFERASE H"/>
    <property type="match status" value="1"/>
</dbReference>
<feature type="binding site" evidence="5">
    <location>
        <begin position="124"/>
        <end position="129"/>
    </location>
    <ligand>
        <name>S-adenosyl-L-methionine</name>
        <dbReference type="ChEBI" id="CHEBI:59789"/>
    </ligand>
</feature>
<dbReference type="Proteomes" id="UP000294830">
    <property type="component" value="Unassembled WGS sequence"/>
</dbReference>
<dbReference type="HAMAP" id="MF_00658">
    <property type="entry name" value="23SrRNA_methyltr_H"/>
    <property type="match status" value="1"/>
</dbReference>
<dbReference type="SUPFAM" id="SSF75217">
    <property type="entry name" value="alpha/beta knot"/>
    <property type="match status" value="1"/>
</dbReference>
<feature type="binding site" evidence="5">
    <location>
        <position position="73"/>
    </location>
    <ligand>
        <name>S-adenosyl-L-methionine</name>
        <dbReference type="ChEBI" id="CHEBI:59789"/>
    </ligand>
</feature>
<reference evidence="6 7" key="1">
    <citation type="submission" date="2019-03" db="EMBL/GenBank/DDBJ databases">
        <title>Genomic Encyclopedia of Archaeal and Bacterial Type Strains, Phase II (KMG-II): from individual species to whole genera.</title>
        <authorList>
            <person name="Goeker M."/>
        </authorList>
    </citation>
    <scope>NUCLEOTIDE SEQUENCE [LARGE SCALE GENOMIC DNA]</scope>
    <source>
        <strain evidence="6 7">RL-C</strain>
    </source>
</reference>
<evidence type="ECO:0000256" key="4">
    <source>
        <dbReference type="ARBA" id="ARBA00038303"/>
    </source>
</evidence>
<evidence type="ECO:0000256" key="1">
    <source>
        <dbReference type="ARBA" id="ARBA00022603"/>
    </source>
</evidence>
<dbReference type="Gene3D" id="3.40.1280.10">
    <property type="match status" value="1"/>
</dbReference>
<organism evidence="6 7">
    <name type="scientific">Acetobacteroides hydrogenigenes</name>
    <dbReference type="NCBI Taxonomy" id="979970"/>
    <lineage>
        <taxon>Bacteria</taxon>
        <taxon>Pseudomonadati</taxon>
        <taxon>Bacteroidota</taxon>
        <taxon>Bacteroidia</taxon>
        <taxon>Bacteroidales</taxon>
        <taxon>Rikenellaceae</taxon>
        <taxon>Acetobacteroides</taxon>
    </lineage>
</organism>
<protein>
    <recommendedName>
        <fullName evidence="5">Ribosomal RNA large subunit methyltransferase H</fullName>
        <ecNumber evidence="5">2.1.1.177</ecNumber>
    </recommendedName>
    <alternativeName>
        <fullName evidence="5">23S rRNA (pseudouridine1915-N3)-methyltransferase</fullName>
    </alternativeName>
    <alternativeName>
        <fullName evidence="5">23S rRNA m3Psi1915 methyltransferase</fullName>
    </alternativeName>
    <alternativeName>
        <fullName evidence="5">rRNA (pseudouridine-N3-)-methyltransferase RlmH</fullName>
    </alternativeName>
</protein>
<dbReference type="PIRSF" id="PIRSF004505">
    <property type="entry name" value="MT_bac"/>
    <property type="match status" value="1"/>
</dbReference>
<dbReference type="CDD" id="cd18081">
    <property type="entry name" value="RlmH-like"/>
    <property type="match status" value="1"/>
</dbReference>
<keyword evidence="5" id="KW-0698">rRNA processing</keyword>
<evidence type="ECO:0000313" key="7">
    <source>
        <dbReference type="Proteomes" id="UP000294830"/>
    </source>
</evidence>
<dbReference type="InterPro" id="IPR029028">
    <property type="entry name" value="Alpha/beta_knot_MTases"/>
</dbReference>
<dbReference type="Pfam" id="PF02590">
    <property type="entry name" value="SPOUT_MTase"/>
    <property type="match status" value="1"/>
</dbReference>
<dbReference type="InterPro" id="IPR029026">
    <property type="entry name" value="tRNA_m1G_MTases_N"/>
</dbReference>
<name>A0A4R2E440_9BACT</name>
<keyword evidence="1 5" id="KW-0489">Methyltransferase</keyword>
<evidence type="ECO:0000313" key="6">
    <source>
        <dbReference type="EMBL" id="TCN62127.1"/>
    </source>
</evidence>
<keyword evidence="3 5" id="KW-0949">S-adenosyl-L-methionine</keyword>
<comment type="subcellular location">
    <subcellularLocation>
        <location evidence="5">Cytoplasm</location>
    </subcellularLocation>
</comment>
<evidence type="ECO:0000256" key="5">
    <source>
        <dbReference type="HAMAP-Rule" id="MF_00658"/>
    </source>
</evidence>
<comment type="similarity">
    <text evidence="4 5">Belongs to the RNA methyltransferase RlmH family.</text>
</comment>
<comment type="subunit">
    <text evidence="5">Homodimer.</text>
</comment>
<dbReference type="AlphaFoldDB" id="A0A4R2E440"/>
<keyword evidence="5" id="KW-0963">Cytoplasm</keyword>
<gene>
    <name evidence="5" type="primary">rlmH</name>
    <name evidence="6" type="ORF">CLV25_12040</name>
</gene>
<proteinExistence type="inferred from homology"/>
<dbReference type="InterPro" id="IPR003742">
    <property type="entry name" value="RlmH-like"/>
</dbReference>